<dbReference type="PATRIC" id="fig|298794.3.peg.570"/>
<dbReference type="Pfam" id="PF13252">
    <property type="entry name" value="Phage_capsid_3"/>
    <property type="match status" value="1"/>
</dbReference>
<gene>
    <name evidence="1" type="ORF">VQ02_17355</name>
</gene>
<comment type="caution">
    <text evidence="1">The sequence shown here is derived from an EMBL/GenBank/DDBJ whole genome shotgun (WGS) entry which is preliminary data.</text>
</comment>
<evidence type="ECO:0008006" key="3">
    <source>
        <dbReference type="Google" id="ProtNLM"/>
    </source>
</evidence>
<protein>
    <recommendedName>
        <fullName evidence="3">N4-gp56 family major capsid protein</fullName>
    </recommendedName>
</protein>
<reference evidence="1 2" key="1">
    <citation type="submission" date="2015-03" db="EMBL/GenBank/DDBJ databases">
        <title>Genome sequencing of Methylobacterium variabile DSM 16961.</title>
        <authorList>
            <person name="Chaudhry V."/>
            <person name="Patil P.B."/>
        </authorList>
    </citation>
    <scope>NUCLEOTIDE SEQUENCE [LARGE SCALE GENOMIC DNA]</scope>
    <source>
        <strain evidence="1 2">DSM 16961</strain>
    </source>
</reference>
<sequence length="385" mass="41900">MAVTNTPSSLEIQKWRRDFFVEYQRDNLFAPYLGNGQNAVIMRVNELKDEGEQITIPLVGRLTGQGQVGANTLVGNEEAMDQYGHKIVIDWARHAILLNKKEMRKSAIDQMNAVRPLLNEWAAAKLRDDICKAWATIQPSGTASSLVGNVQGIPMAMATAAQMNAWLIGNADRVQFGNGQSTLVAGNFAASLANVDTTNDLATVSAFNRVKRILKQADPRIRPLRVDGGREYFVTFMPSPVFADLSNDPAMIAANKDARAREGNGMDDNPLFQDGDLMYRGMIFREIPEMGQFFRFAGAGTAGVDVYGTVTVGQQAMGYAIGQLPAPTTRSDDDYGFLKGRGVEICYGISKIVKGRNSISSTGVAANTNADWGTFTSFFATQSAN</sequence>
<keyword evidence="2" id="KW-1185">Reference proteome</keyword>
<accession>A0A0J6SJI8</accession>
<dbReference type="InterPro" id="IPR025267">
    <property type="entry name" value="ORF017-like"/>
</dbReference>
<evidence type="ECO:0000313" key="2">
    <source>
        <dbReference type="Proteomes" id="UP000035955"/>
    </source>
</evidence>
<dbReference type="AlphaFoldDB" id="A0A0J6SJI8"/>
<dbReference type="OrthoDB" id="9149389at2"/>
<name>A0A0J6SJI8_9HYPH</name>
<evidence type="ECO:0000313" key="1">
    <source>
        <dbReference type="EMBL" id="KMO35450.1"/>
    </source>
</evidence>
<dbReference type="EMBL" id="LABY01000118">
    <property type="protein sequence ID" value="KMO35450.1"/>
    <property type="molecule type" value="Genomic_DNA"/>
</dbReference>
<proteinExistence type="predicted"/>
<organism evidence="1 2">
    <name type="scientific">Methylobacterium variabile</name>
    <dbReference type="NCBI Taxonomy" id="298794"/>
    <lineage>
        <taxon>Bacteria</taxon>
        <taxon>Pseudomonadati</taxon>
        <taxon>Pseudomonadota</taxon>
        <taxon>Alphaproteobacteria</taxon>
        <taxon>Hyphomicrobiales</taxon>
        <taxon>Methylobacteriaceae</taxon>
        <taxon>Methylobacterium</taxon>
    </lineage>
</organism>
<dbReference type="Proteomes" id="UP000035955">
    <property type="component" value="Unassembled WGS sequence"/>
</dbReference>
<dbReference type="RefSeq" id="WP_048445454.1">
    <property type="nucleotide sequence ID" value="NZ_LABY01000118.1"/>
</dbReference>